<evidence type="ECO:0000313" key="2">
    <source>
        <dbReference type="Proteomes" id="UP000325690"/>
    </source>
</evidence>
<sequence length="144" mass="15469">MVSRTFFVVIGIVGLVVVAALLAPMIDAQTELSTDDRGFVGTEARCESPSVAVAFGRTQRSLVAICVEDGAYEYRGVRIRDDALLTAPAKAVGDGVFTAANEETTYRFSAKDLRVIVKDPDGDDKVIRVEPMVAYVEPRLAAEG</sequence>
<proteinExistence type="predicted"/>
<dbReference type="AlphaFoldDB" id="A0A5N5V813"/>
<evidence type="ECO:0008006" key="3">
    <source>
        <dbReference type="Google" id="ProtNLM"/>
    </source>
</evidence>
<protein>
    <recommendedName>
        <fullName evidence="3">Serine/threonine protein kinase</fullName>
    </recommendedName>
</protein>
<evidence type="ECO:0000313" key="1">
    <source>
        <dbReference type="EMBL" id="KAB7756649.1"/>
    </source>
</evidence>
<dbReference type="RefSeq" id="WP_003886486.1">
    <property type="nucleotide sequence ID" value="NZ_ANBO01000023.1"/>
</dbReference>
<dbReference type="GeneID" id="74301864"/>
<name>A0A5N5V813_MYCPH</name>
<gene>
    <name evidence="1" type="ORF">MPHL21000_11325</name>
</gene>
<dbReference type="Proteomes" id="UP000325690">
    <property type="component" value="Unassembled WGS sequence"/>
</dbReference>
<comment type="caution">
    <text evidence="1">The sequence shown here is derived from an EMBL/GenBank/DDBJ whole genome shotgun (WGS) entry which is preliminary data.</text>
</comment>
<keyword evidence="2" id="KW-1185">Reference proteome</keyword>
<accession>A0A5N5V813</accession>
<dbReference type="EMBL" id="ANBP01000012">
    <property type="protein sequence ID" value="KAB7756649.1"/>
    <property type="molecule type" value="Genomic_DNA"/>
</dbReference>
<organism evidence="1 2">
    <name type="scientific">Mycolicibacterium phlei DSM 43239 = CCUG 21000</name>
    <dbReference type="NCBI Taxonomy" id="1226750"/>
    <lineage>
        <taxon>Bacteria</taxon>
        <taxon>Bacillati</taxon>
        <taxon>Actinomycetota</taxon>
        <taxon>Actinomycetes</taxon>
        <taxon>Mycobacteriales</taxon>
        <taxon>Mycobacteriaceae</taxon>
        <taxon>Mycolicibacterium</taxon>
    </lineage>
</organism>
<reference evidence="1 2" key="1">
    <citation type="submission" date="2012-10" db="EMBL/GenBank/DDBJ databases">
        <title>The draft sequence of the Mycobacterium pheli genome.</title>
        <authorList>
            <person name="Pettersson B.M.F."/>
            <person name="Das S."/>
            <person name="Dasgupta S."/>
            <person name="Bhattacharya A."/>
            <person name="Kirsebom L.A."/>
        </authorList>
    </citation>
    <scope>NUCLEOTIDE SEQUENCE [LARGE SCALE GENOMIC DNA]</scope>
    <source>
        <strain evidence="1 2">CCUG 21000</strain>
    </source>
</reference>